<dbReference type="PANTHER" id="PTHR38121:SF4">
    <property type="entry name" value="GH16 DOMAIN-CONTAINING PROTEIN-RELATED"/>
    <property type="match status" value="1"/>
</dbReference>
<name>A0AAW0YT07_9TREE</name>
<dbReference type="RefSeq" id="XP_066799399.1">
    <property type="nucleotide sequence ID" value="XM_066950184.1"/>
</dbReference>
<keyword evidence="2" id="KW-0732">Signal</keyword>
<dbReference type="CDD" id="cd00413">
    <property type="entry name" value="Glyco_hydrolase_16"/>
    <property type="match status" value="1"/>
</dbReference>
<dbReference type="PANTHER" id="PTHR38121">
    <property type="entry name" value="GH16 DOMAIN-CONTAINING PROTEIN"/>
    <property type="match status" value="1"/>
</dbReference>
<feature type="compositionally biased region" description="Polar residues" evidence="1">
    <location>
        <begin position="111"/>
        <end position="151"/>
    </location>
</feature>
<evidence type="ECO:0000313" key="4">
    <source>
        <dbReference type="Proteomes" id="UP001388673"/>
    </source>
</evidence>
<gene>
    <name evidence="3" type="ORF">IAR55_007108</name>
</gene>
<dbReference type="EMBL" id="JBCAWK010000015">
    <property type="protein sequence ID" value="KAK8843451.1"/>
    <property type="molecule type" value="Genomic_DNA"/>
</dbReference>
<accession>A0AAW0YT07</accession>
<evidence type="ECO:0000313" key="3">
    <source>
        <dbReference type="EMBL" id="KAK8843451.1"/>
    </source>
</evidence>
<evidence type="ECO:0000256" key="2">
    <source>
        <dbReference type="SAM" id="SignalP"/>
    </source>
</evidence>
<dbReference type="KEGG" id="kne:92184366"/>
<feature type="compositionally biased region" description="Low complexity" evidence="1">
    <location>
        <begin position="157"/>
        <end position="196"/>
    </location>
</feature>
<dbReference type="InterPro" id="IPR013320">
    <property type="entry name" value="ConA-like_dom_sf"/>
</dbReference>
<organism evidence="3 4">
    <name type="scientific">Kwoniella newhampshirensis</name>
    <dbReference type="NCBI Taxonomy" id="1651941"/>
    <lineage>
        <taxon>Eukaryota</taxon>
        <taxon>Fungi</taxon>
        <taxon>Dikarya</taxon>
        <taxon>Basidiomycota</taxon>
        <taxon>Agaricomycotina</taxon>
        <taxon>Tremellomycetes</taxon>
        <taxon>Tremellales</taxon>
        <taxon>Cryptococcaceae</taxon>
        <taxon>Kwoniella</taxon>
    </lineage>
</organism>
<evidence type="ECO:0000256" key="1">
    <source>
        <dbReference type="SAM" id="MobiDB-lite"/>
    </source>
</evidence>
<keyword evidence="4" id="KW-1185">Reference proteome</keyword>
<dbReference type="SUPFAM" id="SSF49899">
    <property type="entry name" value="Concanavalin A-like lectins/glucanases"/>
    <property type="match status" value="1"/>
</dbReference>
<feature type="region of interest" description="Disordered" evidence="1">
    <location>
        <begin position="25"/>
        <end position="98"/>
    </location>
</feature>
<protein>
    <recommendedName>
        <fullName evidence="5">GH16 domain-containing protein</fullName>
    </recommendedName>
</protein>
<sequence>MRTFSALVALLPLLGQAWASPACKAPGAGAFASSQPSVQNSSPSPSPSPSVNVSSSSSAVAIASASGEPSASAVASADVDPSAAGSAPVPAGDSSAVSSTSLGVNQLATGVGSSAPGSAVPTTTALGSDSPSIAASATTAESVSPGTGSLVSGTGDGASAASSGSAMSPAPAPSASASASASASSTGNTTQSASQGSGSGVFLTDASSLSNCKCGYRISSLGNTYLPLSYSFSFSSEADGVLSPTRDLSDKGWVVNHDQDAGGSDPSTGGQCWGSYENLKIDGGDLVLTVPGGQKVGPEMKCAEIAHNETVTGGVFQTTAMLSGVSGVCEAFDAHVLYEYTKASGSDSDAFNLSSFRSLTWLQDQGGKISTTRYVNGQVSTTPSGNEATHPMIMTINNWSNGGAGWSKGPPQKDAEMRVKSVLLYYKTEKISKMEDLGGDCRASDICEV</sequence>
<comment type="caution">
    <text evidence="3">The sequence shown here is derived from an EMBL/GenBank/DDBJ whole genome shotgun (WGS) entry which is preliminary data.</text>
</comment>
<feature type="signal peptide" evidence="2">
    <location>
        <begin position="1"/>
        <end position="19"/>
    </location>
</feature>
<feature type="chain" id="PRO_5043362571" description="GH16 domain-containing protein" evidence="2">
    <location>
        <begin position="20"/>
        <end position="449"/>
    </location>
</feature>
<proteinExistence type="predicted"/>
<evidence type="ECO:0008006" key="5">
    <source>
        <dbReference type="Google" id="ProtNLM"/>
    </source>
</evidence>
<feature type="compositionally biased region" description="Low complexity" evidence="1">
    <location>
        <begin position="32"/>
        <end position="98"/>
    </location>
</feature>
<feature type="region of interest" description="Disordered" evidence="1">
    <location>
        <begin position="111"/>
        <end position="200"/>
    </location>
</feature>
<dbReference type="GeneID" id="92184366"/>
<dbReference type="AlphaFoldDB" id="A0AAW0YT07"/>
<dbReference type="Proteomes" id="UP001388673">
    <property type="component" value="Unassembled WGS sequence"/>
</dbReference>
<reference evidence="3 4" key="1">
    <citation type="journal article" date="2024" name="bioRxiv">
        <title>Comparative genomics of Cryptococcus and Kwoniella reveals pathogenesis evolution and contrasting karyotype dynamics via intercentromeric recombination or chromosome fusion.</title>
        <authorList>
            <person name="Coelho M.A."/>
            <person name="David-Palma M."/>
            <person name="Shea T."/>
            <person name="Bowers K."/>
            <person name="McGinley-Smith S."/>
            <person name="Mohammad A.W."/>
            <person name="Gnirke A."/>
            <person name="Yurkov A.M."/>
            <person name="Nowrousian M."/>
            <person name="Sun S."/>
            <person name="Cuomo C.A."/>
            <person name="Heitman J."/>
        </authorList>
    </citation>
    <scope>NUCLEOTIDE SEQUENCE [LARGE SCALE GENOMIC DNA]</scope>
    <source>
        <strain evidence="3 4">CBS 13917</strain>
    </source>
</reference>